<dbReference type="GO" id="GO:0015074">
    <property type="term" value="P:DNA integration"/>
    <property type="evidence" value="ECO:0007669"/>
    <property type="project" value="InterPro"/>
</dbReference>
<gene>
    <name evidence="2" type="ORF">CARN5_3202</name>
</gene>
<evidence type="ECO:0000313" key="2">
    <source>
        <dbReference type="EMBL" id="CBI06569.1"/>
    </source>
</evidence>
<reference evidence="2" key="1">
    <citation type="submission" date="2009-10" db="EMBL/GenBank/DDBJ databases">
        <title>Diversity of trophic interactions inside an arsenic-rich microbial ecosystem.</title>
        <authorList>
            <person name="Bertin P.N."/>
            <person name="Heinrich-Salmeron A."/>
            <person name="Pelletier E."/>
            <person name="Goulhen-Chollet F."/>
            <person name="Arsene-Ploetze F."/>
            <person name="Gallien S."/>
            <person name="Calteau A."/>
            <person name="Vallenet D."/>
            <person name="Casiot C."/>
            <person name="Chane-Woon-Ming B."/>
            <person name="Giloteaux L."/>
            <person name="Barakat M."/>
            <person name="Bonnefoy V."/>
            <person name="Bruneel O."/>
            <person name="Chandler M."/>
            <person name="Cleiss J."/>
            <person name="Duran R."/>
            <person name="Elbaz-Poulichet F."/>
            <person name="Fonknechten N."/>
            <person name="Lauga B."/>
            <person name="Mornico D."/>
            <person name="Ortet P."/>
            <person name="Schaeffer C."/>
            <person name="Siguier P."/>
            <person name="Alexander Thil Smith A."/>
            <person name="Van Dorsselaer A."/>
            <person name="Weissenbach J."/>
            <person name="Medigue C."/>
            <person name="Le Paslier D."/>
        </authorList>
    </citation>
    <scope>NUCLEOTIDE SEQUENCE</scope>
</reference>
<sequence>MLSISHLFMRIYMSRNYGIGHRDIYIAGKAFLKQSFKNKDIGATSFGDLAQRWSRFSRYIKYHTENGIGRLERITRESVIEYGKYLADKVDAEEISAGYAQNLVSAINSVMKTMPTDWKSVGPVRDCHLPKRSNVRTEIPGSMDRLAYENARAVLRQSGDPTGEALIGLARELGLRSKEASLLDVRKSLAEAERTGAVTVTLGTKGGRLREIPMTTAKQMEALRDASAAQGNRRSLMPTEATWKTWREGGLRSIRETMQQHTGGGLHDLRAAYACERYKALTGHDAPVIAGGIVDRTADLAARQQIARELGHGRIDVVSSYIGGRS</sequence>
<comment type="caution">
    <text evidence="2">The sequence shown here is derived from an EMBL/GenBank/DDBJ whole genome shotgun (WGS) entry which is preliminary data.</text>
</comment>
<protein>
    <recommendedName>
        <fullName evidence="1">Integrase catalytic domain-containing protein</fullName>
    </recommendedName>
</protein>
<evidence type="ECO:0000259" key="1">
    <source>
        <dbReference type="Pfam" id="PF12835"/>
    </source>
</evidence>
<dbReference type="InterPro" id="IPR013762">
    <property type="entry name" value="Integrase-like_cat_sf"/>
</dbReference>
<dbReference type="AlphaFoldDB" id="E6QH55"/>
<dbReference type="GO" id="GO:0003677">
    <property type="term" value="F:DNA binding"/>
    <property type="evidence" value="ECO:0007669"/>
    <property type="project" value="InterPro"/>
</dbReference>
<dbReference type="Gene3D" id="1.10.443.10">
    <property type="entry name" value="Intergrase catalytic core"/>
    <property type="match status" value="1"/>
</dbReference>
<feature type="domain" description="Integrase catalytic" evidence="1">
    <location>
        <begin position="149"/>
        <end position="276"/>
    </location>
</feature>
<dbReference type="Pfam" id="PF12835">
    <property type="entry name" value="Integrase_1"/>
    <property type="match status" value="1"/>
</dbReference>
<dbReference type="GO" id="GO:0006310">
    <property type="term" value="P:DNA recombination"/>
    <property type="evidence" value="ECO:0007669"/>
    <property type="project" value="InterPro"/>
</dbReference>
<proteinExistence type="predicted"/>
<dbReference type="EMBL" id="CABP01000189">
    <property type="protein sequence ID" value="CBI06569.1"/>
    <property type="molecule type" value="Genomic_DNA"/>
</dbReference>
<organism evidence="2">
    <name type="scientific">mine drainage metagenome</name>
    <dbReference type="NCBI Taxonomy" id="410659"/>
    <lineage>
        <taxon>unclassified sequences</taxon>
        <taxon>metagenomes</taxon>
        <taxon>ecological metagenomes</taxon>
    </lineage>
</organism>
<dbReference type="InterPro" id="IPR024456">
    <property type="entry name" value="Integrase_catalytic_putative"/>
</dbReference>
<accession>E6QH55</accession>
<name>E6QH55_9ZZZZ</name>